<dbReference type="AlphaFoldDB" id="I6ZSW6"/>
<keyword evidence="3 5" id="KW-0378">Hydrolase</keyword>
<keyword evidence="2 5" id="KW-0645">Protease</keyword>
<keyword evidence="9" id="KW-1185">Reference proteome</keyword>
<evidence type="ECO:0000313" key="8">
    <source>
        <dbReference type="EMBL" id="AFN75134.1"/>
    </source>
</evidence>
<dbReference type="OrthoDB" id="9812068at2"/>
<dbReference type="GO" id="GO:0030288">
    <property type="term" value="C:outer membrane-bounded periplasmic space"/>
    <property type="evidence" value="ECO:0007669"/>
    <property type="project" value="TreeGrafter"/>
</dbReference>
<dbReference type="SUPFAM" id="SSF50156">
    <property type="entry name" value="PDZ domain-like"/>
    <property type="match status" value="1"/>
</dbReference>
<dbReference type="STRING" id="1191523.MROS_1902"/>
<dbReference type="Gene3D" id="3.90.226.10">
    <property type="entry name" value="2-enoyl-CoA Hydratase, Chain A, domain 1"/>
    <property type="match status" value="1"/>
</dbReference>
<protein>
    <submittedName>
        <fullName evidence="8">Carboxyl-terminal protease</fullName>
    </submittedName>
</protein>
<dbReference type="RefSeq" id="WP_014856566.1">
    <property type="nucleotide sequence ID" value="NC_018178.1"/>
</dbReference>
<gene>
    <name evidence="8" type="ordered locus">MROS_1902</name>
</gene>
<evidence type="ECO:0000256" key="3">
    <source>
        <dbReference type="ARBA" id="ARBA00022801"/>
    </source>
</evidence>
<feature type="coiled-coil region" evidence="6">
    <location>
        <begin position="478"/>
        <end position="505"/>
    </location>
</feature>
<feature type="domain" description="PDZ" evidence="7">
    <location>
        <begin position="88"/>
        <end position="164"/>
    </location>
</feature>
<dbReference type="Gene3D" id="3.30.750.44">
    <property type="match status" value="1"/>
</dbReference>
<dbReference type="eggNOG" id="COG0793">
    <property type="taxonomic scope" value="Bacteria"/>
</dbReference>
<dbReference type="HOGENOM" id="CLU_017295_2_0_10"/>
<evidence type="ECO:0000256" key="5">
    <source>
        <dbReference type="RuleBase" id="RU004404"/>
    </source>
</evidence>
<comment type="similarity">
    <text evidence="1 5">Belongs to the peptidase S41A family.</text>
</comment>
<evidence type="ECO:0000256" key="2">
    <source>
        <dbReference type="ARBA" id="ARBA00022670"/>
    </source>
</evidence>
<dbReference type="GO" id="GO:0007165">
    <property type="term" value="P:signal transduction"/>
    <property type="evidence" value="ECO:0007669"/>
    <property type="project" value="TreeGrafter"/>
</dbReference>
<sequence>MKTKRQLIIVLLIAFLFSGFFRSDSDIYFKINKSIDIFGRVYKELSLNYVDPIDPEKLMQSGIEGMLESLDPYTNFIDDVHQKDIDIITKGTYGGIGATVGLRNDNITIVDLIEGYSAQRQGMRIGDVIIRVDSVDVSKDNYETLSELLKGEPGTLVTVTVKREGSSEPIVFNLVREDIEIKNLSYYGFYPENSNNAYLKLSGFSRSAGEEVKKALIELGGKKEIKSIVLDLRGNPGGLLNAAIEVAEKFLKKGDLIVSVEGRDTTQIKKYYSEEEPIAGDIKMAALIDQGSASASEIVAGALQDHDRAVLIGENSFGKGLVQTVVPLSYNTSLKITTARYYTPSGRSIQRINYTDEKILLENRKEKNGEIFKTDNNRKVYSGGGITPDSTVDNTTKSDLIQNLLAEGMFFRFATNLFNNNINTDFESLPDKFLIDKFKEYLLNSDFKYESPSLRLIRELLKKAKSEGLSENLIALLKNEEKNQVSALDEQIEKYGSEIAGLIREELQARSNGRVARIIESLKHDAQFNTALSVLNNEKLYKKLLNPDVN</sequence>
<organism evidence="8 9">
    <name type="scientific">Melioribacter roseus (strain DSM 23840 / JCM 17771 / VKM B-2668 / P3M-2)</name>
    <dbReference type="NCBI Taxonomy" id="1191523"/>
    <lineage>
        <taxon>Bacteria</taxon>
        <taxon>Pseudomonadati</taxon>
        <taxon>Ignavibacteriota</taxon>
        <taxon>Ignavibacteria</taxon>
        <taxon>Ignavibacteriales</taxon>
        <taxon>Melioribacteraceae</taxon>
        <taxon>Melioribacter</taxon>
    </lineage>
</organism>
<dbReference type="GO" id="GO:0006508">
    <property type="term" value="P:proteolysis"/>
    <property type="evidence" value="ECO:0007669"/>
    <property type="project" value="UniProtKB-KW"/>
</dbReference>
<dbReference type="SMART" id="SM00245">
    <property type="entry name" value="TSPc"/>
    <property type="match status" value="1"/>
</dbReference>
<dbReference type="InterPro" id="IPR001478">
    <property type="entry name" value="PDZ"/>
</dbReference>
<reference evidence="8 9" key="1">
    <citation type="journal article" date="2013" name="PLoS ONE">
        <title>Genomic analysis of Melioribacter roseus, facultatively anaerobic organotrophic bacterium representing a novel deep lineage within Bacteriodetes/Chlorobi group.</title>
        <authorList>
            <person name="Kadnikov V.V."/>
            <person name="Mardanov A.V."/>
            <person name="Podosokorskaya O.A."/>
            <person name="Gavrilov S.N."/>
            <person name="Kublanov I.V."/>
            <person name="Beletsky A.V."/>
            <person name="Bonch-Osmolovskaya E.A."/>
            <person name="Ravin N.V."/>
        </authorList>
    </citation>
    <scope>NUCLEOTIDE SEQUENCE [LARGE SCALE GENOMIC DNA]</scope>
    <source>
        <strain evidence="9">JCM 17771 / P3M-2</strain>
    </source>
</reference>
<evidence type="ECO:0000256" key="6">
    <source>
        <dbReference type="SAM" id="Coils"/>
    </source>
</evidence>
<evidence type="ECO:0000256" key="1">
    <source>
        <dbReference type="ARBA" id="ARBA00009179"/>
    </source>
</evidence>
<accession>I6ZSW6</accession>
<dbReference type="Gene3D" id="2.30.42.10">
    <property type="match status" value="1"/>
</dbReference>
<keyword evidence="4 5" id="KW-0720">Serine protease</keyword>
<dbReference type="GO" id="GO:0004175">
    <property type="term" value="F:endopeptidase activity"/>
    <property type="evidence" value="ECO:0007669"/>
    <property type="project" value="TreeGrafter"/>
</dbReference>
<dbReference type="EMBL" id="CP003557">
    <property type="protein sequence ID" value="AFN75134.1"/>
    <property type="molecule type" value="Genomic_DNA"/>
</dbReference>
<dbReference type="NCBIfam" id="TIGR00225">
    <property type="entry name" value="prc"/>
    <property type="match status" value="1"/>
</dbReference>
<dbReference type="Pfam" id="PF17820">
    <property type="entry name" value="PDZ_6"/>
    <property type="match status" value="1"/>
</dbReference>
<dbReference type="Proteomes" id="UP000009011">
    <property type="component" value="Chromosome"/>
</dbReference>
<dbReference type="Pfam" id="PF03572">
    <property type="entry name" value="Peptidase_S41"/>
    <property type="match status" value="1"/>
</dbReference>
<evidence type="ECO:0000256" key="4">
    <source>
        <dbReference type="ARBA" id="ARBA00022825"/>
    </source>
</evidence>
<evidence type="ECO:0000313" key="9">
    <source>
        <dbReference type="Proteomes" id="UP000009011"/>
    </source>
</evidence>
<dbReference type="InterPro" id="IPR036034">
    <property type="entry name" value="PDZ_sf"/>
</dbReference>
<dbReference type="PANTHER" id="PTHR32060:SF30">
    <property type="entry name" value="CARBOXY-TERMINAL PROCESSING PROTEASE CTPA"/>
    <property type="match status" value="1"/>
</dbReference>
<dbReference type="CDD" id="cd07560">
    <property type="entry name" value="Peptidase_S41_CPP"/>
    <property type="match status" value="1"/>
</dbReference>
<name>I6ZSW6_MELRP</name>
<dbReference type="SMART" id="SM00228">
    <property type="entry name" value="PDZ"/>
    <property type="match status" value="1"/>
</dbReference>
<dbReference type="PROSITE" id="PS50106">
    <property type="entry name" value="PDZ"/>
    <property type="match status" value="1"/>
</dbReference>
<dbReference type="GO" id="GO:0008236">
    <property type="term" value="F:serine-type peptidase activity"/>
    <property type="evidence" value="ECO:0007669"/>
    <property type="project" value="UniProtKB-KW"/>
</dbReference>
<keyword evidence="6" id="KW-0175">Coiled coil</keyword>
<evidence type="ECO:0000259" key="7">
    <source>
        <dbReference type="PROSITE" id="PS50106"/>
    </source>
</evidence>
<dbReference type="SUPFAM" id="SSF52096">
    <property type="entry name" value="ClpP/crotonase"/>
    <property type="match status" value="1"/>
</dbReference>
<dbReference type="InterPro" id="IPR005151">
    <property type="entry name" value="Tail-specific_protease"/>
</dbReference>
<proteinExistence type="inferred from homology"/>
<dbReference type="CDD" id="cd06782">
    <property type="entry name" value="cpPDZ_CPP-like"/>
    <property type="match status" value="1"/>
</dbReference>
<dbReference type="InterPro" id="IPR029045">
    <property type="entry name" value="ClpP/crotonase-like_dom_sf"/>
</dbReference>
<dbReference type="InterPro" id="IPR041489">
    <property type="entry name" value="PDZ_6"/>
</dbReference>
<dbReference type="InterPro" id="IPR004447">
    <property type="entry name" value="Peptidase_S41A"/>
</dbReference>
<dbReference type="PANTHER" id="PTHR32060">
    <property type="entry name" value="TAIL-SPECIFIC PROTEASE"/>
    <property type="match status" value="1"/>
</dbReference>
<dbReference type="KEGG" id="mro:MROS_1902"/>